<gene>
    <name evidence="2" type="ORF">PCASD_04526</name>
    <name evidence="1" type="ORF">PCASD_15134</name>
</gene>
<evidence type="ECO:0000313" key="3">
    <source>
        <dbReference type="Proteomes" id="UP000235392"/>
    </source>
</evidence>
<dbReference type="EMBL" id="PGCI01000675">
    <property type="protein sequence ID" value="PLW22129.1"/>
    <property type="molecule type" value="Genomic_DNA"/>
</dbReference>
<dbReference type="AlphaFoldDB" id="A0A2N5V320"/>
<protein>
    <submittedName>
        <fullName evidence="2">Uncharacterized protein</fullName>
    </submittedName>
</protein>
<accession>A0A2N5V320</accession>
<organism evidence="2 3">
    <name type="scientific">Puccinia coronata f. sp. avenae</name>
    <dbReference type="NCBI Taxonomy" id="200324"/>
    <lineage>
        <taxon>Eukaryota</taxon>
        <taxon>Fungi</taxon>
        <taxon>Dikarya</taxon>
        <taxon>Basidiomycota</taxon>
        <taxon>Pucciniomycotina</taxon>
        <taxon>Pucciniomycetes</taxon>
        <taxon>Pucciniales</taxon>
        <taxon>Pucciniaceae</taxon>
        <taxon>Puccinia</taxon>
    </lineage>
</organism>
<comment type="caution">
    <text evidence="2">The sequence shown here is derived from an EMBL/GenBank/DDBJ whole genome shotgun (WGS) entry which is preliminary data.</text>
</comment>
<dbReference type="EMBL" id="PGCI01000058">
    <property type="protein sequence ID" value="PLW44371.1"/>
    <property type="molecule type" value="Genomic_DNA"/>
</dbReference>
<name>A0A2N5V320_9BASI</name>
<proteinExistence type="predicted"/>
<evidence type="ECO:0000313" key="2">
    <source>
        <dbReference type="EMBL" id="PLW44371.1"/>
    </source>
</evidence>
<reference evidence="2 3" key="1">
    <citation type="submission" date="2017-11" db="EMBL/GenBank/DDBJ databases">
        <title>De novo assembly and phasing of dikaryotic genomes from two isolates of Puccinia coronata f. sp. avenae, the causal agent of oat crown rust.</title>
        <authorList>
            <person name="Miller M.E."/>
            <person name="Zhang Y."/>
            <person name="Omidvar V."/>
            <person name="Sperschneider J."/>
            <person name="Schwessinger B."/>
            <person name="Raley C."/>
            <person name="Palmer J.M."/>
            <person name="Garnica D."/>
            <person name="Upadhyaya N."/>
            <person name="Rathjen J."/>
            <person name="Taylor J.M."/>
            <person name="Park R.F."/>
            <person name="Dodds P.N."/>
            <person name="Hirsch C.D."/>
            <person name="Kianian S.F."/>
            <person name="Figueroa M."/>
        </authorList>
    </citation>
    <scope>NUCLEOTIDE SEQUENCE [LARGE SCALE GENOMIC DNA]</scope>
    <source>
        <strain evidence="2">12SD80</strain>
    </source>
</reference>
<dbReference type="Proteomes" id="UP000235392">
    <property type="component" value="Unassembled WGS sequence"/>
</dbReference>
<evidence type="ECO:0000313" key="1">
    <source>
        <dbReference type="EMBL" id="PLW22129.1"/>
    </source>
</evidence>
<sequence>MHALCDELMLDNQGALSRNQGTILGPDHRDAAFLSCSQATDLFQLYLPDSQPLRIPRFQSVPGAPQA</sequence>